<dbReference type="AlphaFoldDB" id="A0A6P4EXW7"/>
<protein>
    <submittedName>
        <fullName evidence="6">Translation initiation factor IF-2</fullName>
    </submittedName>
</protein>
<feature type="compositionally biased region" description="Basic residues" evidence="2">
    <location>
        <begin position="321"/>
        <end position="336"/>
    </location>
</feature>
<reference evidence="5" key="1">
    <citation type="journal article" date="2021" name="Elife">
        <title>Highly contiguous assemblies of 101 drosophilid genomes.</title>
        <authorList>
            <person name="Kim B.Y."/>
            <person name="Wang J.R."/>
            <person name="Miller D.E."/>
            <person name="Barmina O."/>
            <person name="Delaney E."/>
            <person name="Thompson A."/>
            <person name="Comeault A.A."/>
            <person name="Peede D."/>
            <person name="D'Agostino E.R."/>
            <person name="Pelaez J."/>
            <person name="Aguilar J.M."/>
            <person name="Haji D."/>
            <person name="Matsunaga T."/>
            <person name="Armstrong E.E."/>
            <person name="Zych M."/>
            <person name="Ogawa Y."/>
            <person name="Stamenkovic-Radak M."/>
            <person name="Jelic M."/>
            <person name="Veselinovic M.S."/>
            <person name="Tanaskovic M."/>
            <person name="Eric P."/>
            <person name="Gao J.J."/>
            <person name="Katoh T.K."/>
            <person name="Toda M.J."/>
            <person name="Watabe H."/>
            <person name="Watada M."/>
            <person name="Davis J.S."/>
            <person name="Moyle L.C."/>
            <person name="Manoli G."/>
            <person name="Bertolini E."/>
            <person name="Kostal V."/>
            <person name="Hawley R.S."/>
            <person name="Takahashi A."/>
            <person name="Jones C.D."/>
            <person name="Price D.K."/>
            <person name="Whiteman N."/>
            <person name="Kopp A."/>
            <person name="Matute D.R."/>
            <person name="Petrov D.A."/>
        </authorList>
    </citation>
    <scope>NUCLEOTIDE SEQUENCE [LARGE SCALE GENOMIC DNA]</scope>
</reference>
<proteinExistence type="predicted"/>
<dbReference type="InterPro" id="IPR007999">
    <property type="entry name" value="DUF745"/>
</dbReference>
<feature type="compositionally biased region" description="Acidic residues" evidence="2">
    <location>
        <begin position="38"/>
        <end position="49"/>
    </location>
</feature>
<reference evidence="4" key="3">
    <citation type="submission" date="2025-05" db="UniProtKB">
        <authorList>
            <consortium name="EnsemblMetazoa"/>
        </authorList>
    </citation>
    <scope>IDENTIFICATION</scope>
</reference>
<dbReference type="GO" id="GO:0003743">
    <property type="term" value="F:translation initiation factor activity"/>
    <property type="evidence" value="ECO:0007669"/>
    <property type="project" value="UniProtKB-KW"/>
</dbReference>
<name>A0A6P4EXW7_DRORH</name>
<dbReference type="PANTHER" id="PTHR37161">
    <property type="entry name" value="HDC10475"/>
    <property type="match status" value="1"/>
</dbReference>
<keyword evidence="6" id="KW-0396">Initiation factor</keyword>
<organism evidence="6">
    <name type="scientific">Drosophila rhopaloa</name>
    <name type="common">Fruit fly</name>
    <dbReference type="NCBI Taxonomy" id="1041015"/>
    <lineage>
        <taxon>Eukaryota</taxon>
        <taxon>Metazoa</taxon>
        <taxon>Ecdysozoa</taxon>
        <taxon>Arthropoda</taxon>
        <taxon>Hexapoda</taxon>
        <taxon>Insecta</taxon>
        <taxon>Pterygota</taxon>
        <taxon>Neoptera</taxon>
        <taxon>Endopterygota</taxon>
        <taxon>Diptera</taxon>
        <taxon>Brachycera</taxon>
        <taxon>Muscomorpha</taxon>
        <taxon>Ephydroidea</taxon>
        <taxon>Drosophilidae</taxon>
        <taxon>Drosophila</taxon>
        <taxon>Sophophora</taxon>
    </lineage>
</organism>
<dbReference type="PANTHER" id="PTHR37161:SF2">
    <property type="entry name" value="AT11648P-RELATED"/>
    <property type="match status" value="1"/>
</dbReference>
<evidence type="ECO:0000313" key="6">
    <source>
        <dbReference type="RefSeq" id="XP_016981604.1"/>
    </source>
</evidence>
<sequence>MKPILAYTVLTMILRISSARSMSFDLPLYGFDSYLDNPSDDMSPEEANCDPEGGASVTMEPPHGHGSPYQTSPSCDSHRDKDNCDANEIEMSMTRMKATHIAQNAAQVAKAANDAQAAAAQNASRQVKMQLADKAMAAARAADAVLEGKQNIVDNYAREIRESEAVVAQVSSSLDSSEADVDCACAAAKAAEAQAASFRILVEHTKATLTDIEGLIEQTNDDLDEKTQMLTAAKARGDRLARQVAQARLEYEQVREAACRAASAAVEAKQKASANNCMPLGGVGPPPPSAPPPPQRPGGCGVSSERGTCNALLDLYRQRRRQQLRQRRDKIRKRGIRGQGQSKYKDYHYSIF</sequence>
<evidence type="ECO:0000256" key="1">
    <source>
        <dbReference type="SAM" id="Coils"/>
    </source>
</evidence>
<feature type="chain" id="PRO_5027565792" evidence="3">
    <location>
        <begin position="20"/>
        <end position="352"/>
    </location>
</feature>
<feature type="signal peptide" evidence="3">
    <location>
        <begin position="1"/>
        <end position="19"/>
    </location>
</feature>
<keyword evidence="5" id="KW-1185">Reference proteome</keyword>
<evidence type="ECO:0000313" key="4">
    <source>
        <dbReference type="EnsemblMetazoa" id="XP_016981604.1"/>
    </source>
</evidence>
<dbReference type="Proteomes" id="UP001652680">
    <property type="component" value="Unassembled WGS sequence"/>
</dbReference>
<feature type="region of interest" description="Disordered" evidence="2">
    <location>
        <begin position="37"/>
        <end position="80"/>
    </location>
</feature>
<dbReference type="Pfam" id="PF05335">
    <property type="entry name" value="DUF745"/>
    <property type="match status" value="1"/>
</dbReference>
<evidence type="ECO:0000256" key="3">
    <source>
        <dbReference type="SAM" id="SignalP"/>
    </source>
</evidence>
<gene>
    <name evidence="6" type="primary">LOC108046446</name>
    <name evidence="4" type="synonym">108046446</name>
</gene>
<dbReference type="RefSeq" id="XP_016981604.1">
    <property type="nucleotide sequence ID" value="XM_017126115.1"/>
</dbReference>
<feature type="region of interest" description="Disordered" evidence="2">
    <location>
        <begin position="280"/>
        <end position="304"/>
    </location>
</feature>
<accession>A0A6P4EXW7</accession>
<feature type="region of interest" description="Disordered" evidence="2">
    <location>
        <begin position="321"/>
        <end position="341"/>
    </location>
</feature>
<keyword evidence="1" id="KW-0175">Coiled coil</keyword>
<keyword evidence="6" id="KW-0648">Protein biosynthesis</keyword>
<feature type="compositionally biased region" description="Pro residues" evidence="2">
    <location>
        <begin position="284"/>
        <end position="296"/>
    </location>
</feature>
<feature type="coiled-coil region" evidence="1">
    <location>
        <begin position="216"/>
        <end position="257"/>
    </location>
</feature>
<dbReference type="OMA" id="RDRDNCD"/>
<evidence type="ECO:0000313" key="5">
    <source>
        <dbReference type="Proteomes" id="UP001652680"/>
    </source>
</evidence>
<dbReference type="OrthoDB" id="7872872at2759"/>
<reference evidence="6" key="2">
    <citation type="submission" date="2025-04" db="UniProtKB">
        <authorList>
            <consortium name="RefSeq"/>
        </authorList>
    </citation>
    <scope>IDENTIFICATION</scope>
</reference>
<keyword evidence="3" id="KW-0732">Signal</keyword>
<evidence type="ECO:0000256" key="2">
    <source>
        <dbReference type="SAM" id="MobiDB-lite"/>
    </source>
</evidence>
<dbReference type="EnsemblMetazoa" id="XM_017126115.2">
    <property type="protein sequence ID" value="XP_016981604.1"/>
    <property type="gene ID" value="LOC108046446"/>
</dbReference>
<dbReference type="GeneID" id="108046446"/>